<proteinExistence type="predicted"/>
<keyword evidence="3" id="KW-1185">Reference proteome</keyword>
<gene>
    <name evidence="2" type="ORF">LSH36_201g07000</name>
</gene>
<dbReference type="EMBL" id="JAODUP010000201">
    <property type="protein sequence ID" value="KAK2157006.1"/>
    <property type="molecule type" value="Genomic_DNA"/>
</dbReference>
<dbReference type="AlphaFoldDB" id="A0AAD9JPQ7"/>
<evidence type="ECO:0000256" key="1">
    <source>
        <dbReference type="ARBA" id="ARBA00022700"/>
    </source>
</evidence>
<protein>
    <submittedName>
        <fullName evidence="2">Uncharacterized protein</fullName>
    </submittedName>
</protein>
<dbReference type="GO" id="GO:0043005">
    <property type="term" value="C:neuron projection"/>
    <property type="evidence" value="ECO:0007669"/>
    <property type="project" value="TreeGrafter"/>
</dbReference>
<dbReference type="SUPFAM" id="SSF46785">
    <property type="entry name" value="Winged helix' DNA-binding domain"/>
    <property type="match status" value="1"/>
</dbReference>
<dbReference type="PANTHER" id="PTHR45746">
    <property type="entry name" value="LP21163P"/>
    <property type="match status" value="1"/>
</dbReference>
<dbReference type="Gene3D" id="1.10.10.10">
    <property type="entry name" value="Winged helix-like DNA-binding domain superfamily/Winged helix DNA-binding domain"/>
    <property type="match status" value="1"/>
</dbReference>
<dbReference type="GO" id="GO:0005737">
    <property type="term" value="C:cytoplasm"/>
    <property type="evidence" value="ECO:0007669"/>
    <property type="project" value="TreeGrafter"/>
</dbReference>
<dbReference type="Proteomes" id="UP001208570">
    <property type="component" value="Unassembled WGS sequence"/>
</dbReference>
<reference evidence="2" key="1">
    <citation type="journal article" date="2023" name="Mol. Biol. Evol.">
        <title>Third-Generation Sequencing Reveals the Adaptive Role of the Epigenome in Three Deep-Sea Polychaetes.</title>
        <authorList>
            <person name="Perez M."/>
            <person name="Aroh O."/>
            <person name="Sun Y."/>
            <person name="Lan Y."/>
            <person name="Juniper S.K."/>
            <person name="Young C.R."/>
            <person name="Angers B."/>
            <person name="Qian P.Y."/>
        </authorList>
    </citation>
    <scope>NUCLEOTIDE SEQUENCE</scope>
    <source>
        <strain evidence="2">P08H-3</strain>
    </source>
</reference>
<dbReference type="PANTHER" id="PTHR45746:SF5">
    <property type="entry name" value="REGULATOR OF G-PROTEIN SIGNALING 7"/>
    <property type="match status" value="1"/>
</dbReference>
<evidence type="ECO:0000313" key="3">
    <source>
        <dbReference type="Proteomes" id="UP001208570"/>
    </source>
</evidence>
<dbReference type="GO" id="GO:0005096">
    <property type="term" value="F:GTPase activator activity"/>
    <property type="evidence" value="ECO:0007669"/>
    <property type="project" value="TreeGrafter"/>
</dbReference>
<organism evidence="2 3">
    <name type="scientific">Paralvinella palmiformis</name>
    <dbReference type="NCBI Taxonomy" id="53620"/>
    <lineage>
        <taxon>Eukaryota</taxon>
        <taxon>Metazoa</taxon>
        <taxon>Spiralia</taxon>
        <taxon>Lophotrochozoa</taxon>
        <taxon>Annelida</taxon>
        <taxon>Polychaeta</taxon>
        <taxon>Sedentaria</taxon>
        <taxon>Canalipalpata</taxon>
        <taxon>Terebellida</taxon>
        <taxon>Terebelliformia</taxon>
        <taxon>Alvinellidae</taxon>
        <taxon>Paralvinella</taxon>
    </lineage>
</organism>
<sequence>MDRLDIEDGTEALHLATLLCCYGYFFPVTDTKTLSVKDDGTLYRFQVGVPLCPCVYVCVCVR</sequence>
<dbReference type="InterPro" id="IPR036390">
    <property type="entry name" value="WH_DNA-bd_sf"/>
</dbReference>
<evidence type="ECO:0000313" key="2">
    <source>
        <dbReference type="EMBL" id="KAK2157006.1"/>
    </source>
</evidence>
<accession>A0AAD9JPQ7</accession>
<dbReference type="GO" id="GO:0005886">
    <property type="term" value="C:plasma membrane"/>
    <property type="evidence" value="ECO:0007669"/>
    <property type="project" value="TreeGrafter"/>
</dbReference>
<comment type="caution">
    <text evidence="2">The sequence shown here is derived from an EMBL/GenBank/DDBJ whole genome shotgun (WGS) entry which is preliminary data.</text>
</comment>
<dbReference type="GO" id="GO:0008277">
    <property type="term" value="P:regulation of G protein-coupled receptor signaling pathway"/>
    <property type="evidence" value="ECO:0007669"/>
    <property type="project" value="InterPro"/>
</dbReference>
<dbReference type="InterPro" id="IPR047016">
    <property type="entry name" value="RGS6/7/9/11"/>
</dbReference>
<dbReference type="InterPro" id="IPR036388">
    <property type="entry name" value="WH-like_DNA-bd_sf"/>
</dbReference>
<name>A0AAD9JPQ7_9ANNE</name>
<dbReference type="GO" id="GO:0009968">
    <property type="term" value="P:negative regulation of signal transduction"/>
    <property type="evidence" value="ECO:0007669"/>
    <property type="project" value="UniProtKB-KW"/>
</dbReference>
<keyword evidence="1" id="KW-0734">Signal transduction inhibitor</keyword>